<sequence length="106" mass="11725">MSGVSILVTTIDSDEKARALAHAALAEKLAACVQITPISSLYVWKGACCEESEFRIEMKHRTEDYAALAALVRRLHSYETPEILRVDAADTDPAYAAWLRESTQRG</sequence>
<dbReference type="Pfam" id="PF03091">
    <property type="entry name" value="CutA1"/>
    <property type="match status" value="1"/>
</dbReference>
<dbReference type="EMBL" id="AP027142">
    <property type="protein sequence ID" value="BDV35773.1"/>
    <property type="molecule type" value="Genomic_DNA"/>
</dbReference>
<name>A0ABN6VJD0_9HYPH</name>
<dbReference type="Gene3D" id="3.30.70.120">
    <property type="match status" value="1"/>
</dbReference>
<accession>A0ABN6VJD0</accession>
<dbReference type="InterPro" id="IPR011322">
    <property type="entry name" value="N-reg_PII-like_a/b"/>
</dbReference>
<keyword evidence="3" id="KW-1185">Reference proteome</keyword>
<gene>
    <name evidence="2" type="primary">cutA</name>
    <name evidence="2" type="ORF">SS37A_33020</name>
</gene>
<dbReference type="InterPro" id="IPR004323">
    <property type="entry name" value="Ion_tolerance_CutA"/>
</dbReference>
<dbReference type="SUPFAM" id="SSF54913">
    <property type="entry name" value="GlnB-like"/>
    <property type="match status" value="1"/>
</dbReference>
<dbReference type="InterPro" id="IPR015867">
    <property type="entry name" value="N-reg_PII/ATP_PRibTrfase_C"/>
</dbReference>
<reference evidence="2 3" key="1">
    <citation type="journal article" date="2023" name="Int. J. Syst. Evol. Microbiol.">
        <title>Methylocystis iwaonis sp. nov., a type II methane-oxidizing bacterium from surface soil of a rice paddy field in Japan, and emended description of the genus Methylocystis (ex Whittenbury et al. 1970) Bowman et al. 1993.</title>
        <authorList>
            <person name="Kaise H."/>
            <person name="Sawadogo J.B."/>
            <person name="Alam M.S."/>
            <person name="Ueno C."/>
            <person name="Dianou D."/>
            <person name="Shinjo R."/>
            <person name="Asakawa S."/>
        </authorList>
    </citation>
    <scope>NUCLEOTIDE SEQUENCE [LARGE SCALE GENOMIC DNA]</scope>
    <source>
        <strain evidence="2 3">SS37A-Re</strain>
    </source>
</reference>
<comment type="similarity">
    <text evidence="1">Belongs to the CutA family.</text>
</comment>
<protein>
    <submittedName>
        <fullName evidence="2">Cation tolerance protein CutA</fullName>
    </submittedName>
</protein>
<organism evidence="2 3">
    <name type="scientific">Methylocystis iwaonis</name>
    <dbReference type="NCBI Taxonomy" id="2885079"/>
    <lineage>
        <taxon>Bacteria</taxon>
        <taxon>Pseudomonadati</taxon>
        <taxon>Pseudomonadota</taxon>
        <taxon>Alphaproteobacteria</taxon>
        <taxon>Hyphomicrobiales</taxon>
        <taxon>Methylocystaceae</taxon>
        <taxon>Methylocystis</taxon>
    </lineage>
</organism>
<proteinExistence type="inferred from homology"/>
<evidence type="ECO:0000256" key="1">
    <source>
        <dbReference type="ARBA" id="ARBA00010169"/>
    </source>
</evidence>
<dbReference type="PANTHER" id="PTHR23419:SF8">
    <property type="entry name" value="FI09726P"/>
    <property type="match status" value="1"/>
</dbReference>
<dbReference type="Proteomes" id="UP001317629">
    <property type="component" value="Chromosome"/>
</dbReference>
<evidence type="ECO:0000313" key="2">
    <source>
        <dbReference type="EMBL" id="BDV35773.1"/>
    </source>
</evidence>
<dbReference type="PANTHER" id="PTHR23419">
    <property type="entry name" value="DIVALENT CATION TOLERANCE CUTA-RELATED"/>
    <property type="match status" value="1"/>
</dbReference>
<evidence type="ECO:0000313" key="3">
    <source>
        <dbReference type="Proteomes" id="UP001317629"/>
    </source>
</evidence>
<dbReference type="RefSeq" id="WP_281929281.1">
    <property type="nucleotide sequence ID" value="NZ_AP027142.1"/>
</dbReference>